<dbReference type="InterPro" id="IPR038610">
    <property type="entry name" value="FliK-like_C_sf"/>
</dbReference>
<evidence type="ECO:0000313" key="3">
    <source>
        <dbReference type="EMBL" id="POF30142.1"/>
    </source>
</evidence>
<feature type="compositionally biased region" description="Polar residues" evidence="1">
    <location>
        <begin position="168"/>
        <end position="190"/>
    </location>
</feature>
<feature type="compositionally biased region" description="Low complexity" evidence="1">
    <location>
        <begin position="373"/>
        <end position="394"/>
    </location>
</feature>
<dbReference type="AlphaFoldDB" id="A0A2S3UQZ9"/>
<name>A0A2S3UQZ9_9HYPH</name>
<evidence type="ECO:0000313" key="4">
    <source>
        <dbReference type="Proteomes" id="UP000236959"/>
    </source>
</evidence>
<proteinExistence type="predicted"/>
<feature type="compositionally biased region" description="Polar residues" evidence="1">
    <location>
        <begin position="1"/>
        <end position="17"/>
    </location>
</feature>
<dbReference type="InterPro" id="IPR021136">
    <property type="entry name" value="Flagellar_hook_control-like_C"/>
</dbReference>
<feature type="region of interest" description="Disordered" evidence="1">
    <location>
        <begin position="1"/>
        <end position="93"/>
    </location>
</feature>
<dbReference type="EMBL" id="PPCN01000007">
    <property type="protein sequence ID" value="POF30142.1"/>
    <property type="molecule type" value="Genomic_DNA"/>
</dbReference>
<dbReference type="CDD" id="cd17470">
    <property type="entry name" value="T3SS_Flik_C"/>
    <property type="match status" value="1"/>
</dbReference>
<keyword evidence="3" id="KW-0966">Cell projection</keyword>
<keyword evidence="3" id="KW-0282">Flagellum</keyword>
<dbReference type="Pfam" id="PF02120">
    <property type="entry name" value="Flg_hook"/>
    <property type="match status" value="1"/>
</dbReference>
<reference evidence="3 4" key="1">
    <citation type="submission" date="2018-01" db="EMBL/GenBank/DDBJ databases">
        <title>Genomic Encyclopedia of Archaeal and Bacterial Type Strains, Phase II (KMG-II): from individual species to whole genera.</title>
        <authorList>
            <person name="Goeker M."/>
        </authorList>
    </citation>
    <scope>NUCLEOTIDE SEQUENCE [LARGE SCALE GENOMIC DNA]</scope>
    <source>
        <strain evidence="3 4">DSM 17023</strain>
    </source>
</reference>
<accession>A0A2S3UQZ9</accession>
<comment type="caution">
    <text evidence="3">The sequence shown here is derived from an EMBL/GenBank/DDBJ whole genome shotgun (WGS) entry which is preliminary data.</text>
</comment>
<sequence>MSLNTQAFTPSTPQSGKSADGRAADGGQSAQETAAEFHSLMQGMKKGDAVGAGGGGQSGTQDGQAEDGKGDVSQETVEPQAEGDAKAEGGETGKSAFISFTTSNLADALRQVSQKILSKPANDGEGSETRTGGGPGSADPDSKGSGQSAAQASTALPITAVLAIPADQNRQTAAPGSQDQVLRQRQSSVGAQGKTGLAVETDGSAKTGSSSLFAQFGVEPERVTDGASGRSAGRSMLPEDAAGTVKILRQETHFAPNLRLSPVQQVGDQIVSAMKDMPSGPAARQTGLSTRAEGPVLKTLDIQLTPHELGSVKVSLRMVGDTVEVTLVASKAQTAELLKQDRQLLDQMLRVTGMKADAITVQAADDRPAMHTGASANGQSAAGQNGSGEGQAQSFNGGGSEQQNNRSDRNNPEGSFQSNEANAIETTEGAGHENTSDISLSDGIYL</sequence>
<organism evidence="3 4">
    <name type="scientific">Roseibium marinum</name>
    <dbReference type="NCBI Taxonomy" id="281252"/>
    <lineage>
        <taxon>Bacteria</taxon>
        <taxon>Pseudomonadati</taxon>
        <taxon>Pseudomonadota</taxon>
        <taxon>Alphaproteobacteria</taxon>
        <taxon>Hyphomicrobiales</taxon>
        <taxon>Stappiaceae</taxon>
        <taxon>Roseibium</taxon>
    </lineage>
</organism>
<dbReference type="RefSeq" id="WP_103223528.1">
    <property type="nucleotide sequence ID" value="NZ_PPCN01000007.1"/>
</dbReference>
<feature type="domain" description="Flagellar hook-length control protein-like C-terminal" evidence="2">
    <location>
        <begin position="296"/>
        <end position="366"/>
    </location>
</feature>
<feature type="region of interest" description="Disordered" evidence="1">
    <location>
        <begin position="367"/>
        <end position="446"/>
    </location>
</feature>
<feature type="region of interest" description="Disordered" evidence="1">
    <location>
        <begin position="167"/>
        <end position="237"/>
    </location>
</feature>
<protein>
    <submittedName>
        <fullName evidence="3">Flagellar hook-length control protein FliK</fullName>
    </submittedName>
</protein>
<dbReference type="Gene3D" id="3.30.750.140">
    <property type="match status" value="1"/>
</dbReference>
<evidence type="ECO:0000259" key="2">
    <source>
        <dbReference type="Pfam" id="PF02120"/>
    </source>
</evidence>
<keyword evidence="3" id="KW-0969">Cilium</keyword>
<keyword evidence="4" id="KW-1185">Reference proteome</keyword>
<feature type="compositionally biased region" description="Polar residues" evidence="1">
    <location>
        <begin position="412"/>
        <end position="425"/>
    </location>
</feature>
<evidence type="ECO:0000256" key="1">
    <source>
        <dbReference type="SAM" id="MobiDB-lite"/>
    </source>
</evidence>
<dbReference type="OrthoDB" id="7676733at2"/>
<feature type="region of interest" description="Disordered" evidence="1">
    <location>
        <begin position="115"/>
        <end position="152"/>
    </location>
</feature>
<gene>
    <name evidence="3" type="ORF">CLV41_107169</name>
</gene>
<dbReference type="Proteomes" id="UP000236959">
    <property type="component" value="Unassembled WGS sequence"/>
</dbReference>
<feature type="compositionally biased region" description="Polar residues" evidence="1">
    <location>
        <begin position="204"/>
        <end position="213"/>
    </location>
</feature>